<dbReference type="PANTHER" id="PTHR35563">
    <property type="entry name" value="BARREL METAL-DEPENDENT HYDROLASE, PUTATIVE (AFU_ORTHOLOGUE AFUA_1G16240)-RELATED"/>
    <property type="match status" value="1"/>
</dbReference>
<dbReference type="RefSeq" id="WP_066411788.1">
    <property type="nucleotide sequence ID" value="NZ_FKBS01000014.1"/>
</dbReference>
<keyword evidence="2" id="KW-0378">Hydrolase</keyword>
<organism evidence="2 3">
    <name type="scientific">Bordetella ansorpii</name>
    <dbReference type="NCBI Taxonomy" id="288768"/>
    <lineage>
        <taxon>Bacteria</taxon>
        <taxon>Pseudomonadati</taxon>
        <taxon>Pseudomonadota</taxon>
        <taxon>Betaproteobacteria</taxon>
        <taxon>Burkholderiales</taxon>
        <taxon>Alcaligenaceae</taxon>
        <taxon>Bordetella</taxon>
    </lineage>
</organism>
<evidence type="ECO:0000313" key="2">
    <source>
        <dbReference type="EMBL" id="SAI28456.1"/>
    </source>
</evidence>
<dbReference type="PANTHER" id="PTHR35563:SF2">
    <property type="entry name" value="BARREL METAL-DEPENDENT HYDROLASE, PUTATIVE (AFU_ORTHOLOGUE AFUA_1G16240)-RELATED"/>
    <property type="match status" value="1"/>
</dbReference>
<dbReference type="Pfam" id="PF04909">
    <property type="entry name" value="Amidohydro_2"/>
    <property type="match status" value="1"/>
</dbReference>
<dbReference type="AlphaFoldDB" id="A0A157P588"/>
<feature type="domain" description="Amidohydrolase-related" evidence="1">
    <location>
        <begin position="21"/>
        <end position="285"/>
    </location>
</feature>
<dbReference type="OrthoDB" id="9787654at2"/>
<dbReference type="SUPFAM" id="SSF51556">
    <property type="entry name" value="Metallo-dependent hydrolases"/>
    <property type="match status" value="1"/>
</dbReference>
<dbReference type="Gene3D" id="3.20.20.140">
    <property type="entry name" value="Metal-dependent hydrolases"/>
    <property type="match status" value="1"/>
</dbReference>
<evidence type="ECO:0000313" key="3">
    <source>
        <dbReference type="Proteomes" id="UP000077037"/>
    </source>
</evidence>
<dbReference type="EMBL" id="FKBS01000014">
    <property type="protein sequence ID" value="SAI28456.1"/>
    <property type="molecule type" value="Genomic_DNA"/>
</dbReference>
<dbReference type="Proteomes" id="UP000077037">
    <property type="component" value="Unassembled WGS sequence"/>
</dbReference>
<dbReference type="InterPro" id="IPR006680">
    <property type="entry name" value="Amidohydro-rel"/>
</dbReference>
<proteinExistence type="predicted"/>
<name>A0A157P588_9BORD</name>
<reference evidence="2 3" key="1">
    <citation type="submission" date="2016-03" db="EMBL/GenBank/DDBJ databases">
        <authorList>
            <consortium name="Pathogen Informatics"/>
        </authorList>
    </citation>
    <scope>NUCLEOTIDE SEQUENCE [LARGE SCALE GENOMIC DNA]</scope>
    <source>
        <strain evidence="2 3">NCTC13364</strain>
    </source>
</reference>
<protein>
    <submittedName>
        <fullName evidence="2">Dicarboxylic acid hydrolase</fullName>
    </submittedName>
</protein>
<sequence length="296" mass="31876">MPLAYTTGTATPRTRVPAPACDCHLHVYDSRYPAVAGAALLPPDASVAQYRALQQRLGTRRAVLVTPSTYGNDNRPMLAALQRMGDDARGVAVIDGSESDAQLAALHAAGVRGIRLNLSLGVTNTLDDAERLAERIAPLGWHVQLLMPPDLLARAGERLARLPAPLVFDHLGRIPPRQAFQHPAHALLLALLRDGRAWMKLSGGYIVSETGDASDARLDPLARGYIDAAPGRVVWGSDWPHASASAGRHPMPDDAEQLDRLAHWAGDAATLRRILVTNPERLYGFTPTGPDNTETM</sequence>
<accession>A0A157P588</accession>
<dbReference type="GO" id="GO:0016787">
    <property type="term" value="F:hydrolase activity"/>
    <property type="evidence" value="ECO:0007669"/>
    <property type="project" value="UniProtKB-KW"/>
</dbReference>
<dbReference type="InterPro" id="IPR052358">
    <property type="entry name" value="Aro_Compnd_Degr_Hydrolases"/>
</dbReference>
<gene>
    <name evidence="2" type="ORF">SAMEA1982600_02251</name>
</gene>
<dbReference type="InterPro" id="IPR032466">
    <property type="entry name" value="Metal_Hydrolase"/>
</dbReference>
<evidence type="ECO:0000259" key="1">
    <source>
        <dbReference type="Pfam" id="PF04909"/>
    </source>
</evidence>